<evidence type="ECO:0000313" key="1">
    <source>
        <dbReference type="EMBL" id="CAI9962736.1"/>
    </source>
</evidence>
<proteinExistence type="predicted"/>
<dbReference type="Proteomes" id="UP001642409">
    <property type="component" value="Unassembled WGS sequence"/>
</dbReference>
<reference evidence="2 3" key="2">
    <citation type="submission" date="2024-07" db="EMBL/GenBank/DDBJ databases">
        <authorList>
            <person name="Akdeniz Z."/>
        </authorList>
    </citation>
    <scope>NUCLEOTIDE SEQUENCE [LARGE SCALE GENOMIC DNA]</scope>
</reference>
<reference evidence="1" key="1">
    <citation type="submission" date="2023-06" db="EMBL/GenBank/DDBJ databases">
        <authorList>
            <person name="Kurt Z."/>
        </authorList>
    </citation>
    <scope>NUCLEOTIDE SEQUENCE</scope>
</reference>
<evidence type="ECO:0000313" key="3">
    <source>
        <dbReference type="Proteomes" id="UP001642409"/>
    </source>
</evidence>
<accession>A0AA86QWQ3</accession>
<evidence type="ECO:0000313" key="2">
    <source>
        <dbReference type="EMBL" id="CAL6030063.1"/>
    </source>
</evidence>
<dbReference type="AlphaFoldDB" id="A0AA86QWQ3"/>
<protein>
    <submittedName>
        <fullName evidence="2">Hypothetical_protein</fullName>
    </submittedName>
</protein>
<name>A0AA86QWQ3_9EUKA</name>
<gene>
    <name evidence="2" type="ORF">HINF_LOCUS32940</name>
    <name evidence="1" type="ORF">HINF_LOCUS50381</name>
</gene>
<keyword evidence="3" id="KW-1185">Reference proteome</keyword>
<organism evidence="1">
    <name type="scientific">Hexamita inflata</name>
    <dbReference type="NCBI Taxonomy" id="28002"/>
    <lineage>
        <taxon>Eukaryota</taxon>
        <taxon>Metamonada</taxon>
        <taxon>Diplomonadida</taxon>
        <taxon>Hexamitidae</taxon>
        <taxon>Hexamitinae</taxon>
        <taxon>Hexamita</taxon>
    </lineage>
</organism>
<comment type="caution">
    <text evidence="1">The sequence shown here is derived from an EMBL/GenBank/DDBJ whole genome shotgun (WGS) entry which is preliminary data.</text>
</comment>
<sequence>MLKCTLVQTKILGSRTYKGFYQIQNNCIYCNYFSKDEQIDLFYRLSDLKSEQMGDERIYYDPKQKLQIITPIIEADSLSLTNNNEESDQFIQYYPSGYLSYEDLCETPKSFNLSQKSFELMNSKTGNNRFE</sequence>
<dbReference type="EMBL" id="CATOUU010000959">
    <property type="protein sequence ID" value="CAI9962736.1"/>
    <property type="molecule type" value="Genomic_DNA"/>
</dbReference>
<dbReference type="EMBL" id="CAXDID020000113">
    <property type="protein sequence ID" value="CAL6030063.1"/>
    <property type="molecule type" value="Genomic_DNA"/>
</dbReference>